<name>F9U8S7_9GAMM</name>
<accession>F9U8S7</accession>
<dbReference type="RefSeq" id="WP_007192206.1">
    <property type="nucleotide sequence ID" value="NZ_AFWV01000004.1"/>
</dbReference>
<sequence length="204" mass="23307">MSMQARYQQPDPQPTQDGIVHFSGVSWEDYERLLVMRGDHSAPRIAYLDGEVEIMSPSQTHESIKSLIGCLVETYCLERDIVFSTYGSWTLKDKARNRGAEPDECYVFGTAPAERPHLAIEVVWTHGRIDKLEIYRQLGVAEVWYWRQGLIQPYCLRGERYEPVSESQILPGLDLALLMRFIDEPTTSHAIRGYRDALRGDASG</sequence>
<organism evidence="2 3">
    <name type="scientific">Thiocapsa marina 5811</name>
    <dbReference type="NCBI Taxonomy" id="768671"/>
    <lineage>
        <taxon>Bacteria</taxon>
        <taxon>Pseudomonadati</taxon>
        <taxon>Pseudomonadota</taxon>
        <taxon>Gammaproteobacteria</taxon>
        <taxon>Chromatiales</taxon>
        <taxon>Chromatiaceae</taxon>
        <taxon>Thiocapsa</taxon>
    </lineage>
</organism>
<dbReference type="EMBL" id="AFWV01000004">
    <property type="protein sequence ID" value="EGV19185.1"/>
    <property type="molecule type" value="Genomic_DNA"/>
</dbReference>
<dbReference type="AlphaFoldDB" id="F9U8S7"/>
<dbReference type="Proteomes" id="UP000005459">
    <property type="component" value="Unassembled WGS sequence"/>
</dbReference>
<dbReference type="CDD" id="cd06260">
    <property type="entry name" value="DUF820-like"/>
    <property type="match status" value="1"/>
</dbReference>
<dbReference type="STRING" id="768671.ThimaDRAFT_1329"/>
<dbReference type="PANTHER" id="PTHR47152">
    <property type="entry name" value="SLR2084 PROTEIN-RELATED"/>
    <property type="match status" value="1"/>
</dbReference>
<dbReference type="SUPFAM" id="SSF52980">
    <property type="entry name" value="Restriction endonuclease-like"/>
    <property type="match status" value="1"/>
</dbReference>
<dbReference type="Pfam" id="PF05685">
    <property type="entry name" value="Uma2"/>
    <property type="match status" value="1"/>
</dbReference>
<dbReference type="PANTHER" id="PTHR47152:SF4">
    <property type="entry name" value="SLR0445 PROTEIN"/>
    <property type="match status" value="1"/>
</dbReference>
<proteinExistence type="predicted"/>
<evidence type="ECO:0000313" key="3">
    <source>
        <dbReference type="Proteomes" id="UP000005459"/>
    </source>
</evidence>
<evidence type="ECO:0000259" key="1">
    <source>
        <dbReference type="Pfam" id="PF05685"/>
    </source>
</evidence>
<dbReference type="InterPro" id="IPR012296">
    <property type="entry name" value="Nuclease_put_TT1808"/>
</dbReference>
<dbReference type="Gene3D" id="3.90.1570.10">
    <property type="entry name" value="tt1808, chain A"/>
    <property type="match status" value="1"/>
</dbReference>
<reference evidence="2 3" key="1">
    <citation type="submission" date="2011-06" db="EMBL/GenBank/DDBJ databases">
        <title>The draft genome of Thiocapsa marina 5811.</title>
        <authorList>
            <consortium name="US DOE Joint Genome Institute (JGI-PGF)"/>
            <person name="Lucas S."/>
            <person name="Han J."/>
            <person name="Cheng J.-F."/>
            <person name="Goodwin L."/>
            <person name="Pitluck S."/>
            <person name="Peters L."/>
            <person name="Land M.L."/>
            <person name="Hauser L."/>
            <person name="Vogl K."/>
            <person name="Liu Z."/>
            <person name="Imhoff J."/>
            <person name="Thiel V."/>
            <person name="Frigaard N.-U."/>
            <person name="Bryant D."/>
            <person name="Woyke T.J."/>
        </authorList>
    </citation>
    <scope>NUCLEOTIDE SEQUENCE [LARGE SCALE GENOMIC DNA]</scope>
    <source>
        <strain evidence="2 3">5811</strain>
    </source>
</reference>
<gene>
    <name evidence="2" type="ORF">ThimaDRAFT_1329</name>
</gene>
<feature type="domain" description="Putative restriction endonuclease" evidence="1">
    <location>
        <begin position="27"/>
        <end position="166"/>
    </location>
</feature>
<protein>
    <recommendedName>
        <fullName evidence="1">Putative restriction endonuclease domain-containing protein</fullName>
    </recommendedName>
</protein>
<keyword evidence="3" id="KW-1185">Reference proteome</keyword>
<dbReference type="eggNOG" id="COG4636">
    <property type="taxonomic scope" value="Bacteria"/>
</dbReference>
<dbReference type="InterPro" id="IPR008538">
    <property type="entry name" value="Uma2"/>
</dbReference>
<dbReference type="OrthoDB" id="5768410at2"/>
<dbReference type="InterPro" id="IPR011335">
    <property type="entry name" value="Restrct_endonuc-II-like"/>
</dbReference>
<evidence type="ECO:0000313" key="2">
    <source>
        <dbReference type="EMBL" id="EGV19185.1"/>
    </source>
</evidence>